<evidence type="ECO:0000256" key="2">
    <source>
        <dbReference type="ARBA" id="ARBA00022737"/>
    </source>
</evidence>
<dbReference type="GO" id="GO:0031297">
    <property type="term" value="P:replication fork processing"/>
    <property type="evidence" value="ECO:0007669"/>
    <property type="project" value="TreeGrafter"/>
</dbReference>
<reference evidence="4 5" key="1">
    <citation type="journal article" date="2018" name="Nat. Ecol. Evol.">
        <title>Shark genomes provide insights into elasmobranch evolution and the origin of vertebrates.</title>
        <authorList>
            <person name="Hara Y"/>
            <person name="Yamaguchi K"/>
            <person name="Onimaru K"/>
            <person name="Kadota M"/>
            <person name="Koyanagi M"/>
            <person name="Keeley SD"/>
            <person name="Tatsumi K"/>
            <person name="Tanaka K"/>
            <person name="Motone F"/>
            <person name="Kageyama Y"/>
            <person name="Nozu R"/>
            <person name="Adachi N"/>
            <person name="Nishimura O"/>
            <person name="Nakagawa R"/>
            <person name="Tanegashima C"/>
            <person name="Kiyatake I"/>
            <person name="Matsumoto R"/>
            <person name="Murakumo K"/>
            <person name="Nishida K"/>
            <person name="Terakita A"/>
            <person name="Kuratani S"/>
            <person name="Sato K"/>
            <person name="Hyodo S Kuraku.S."/>
        </authorList>
    </citation>
    <scope>NUCLEOTIDE SEQUENCE [LARGE SCALE GENOMIC DNA]</scope>
</reference>
<dbReference type="GO" id="GO:0000724">
    <property type="term" value="P:double-strand break repair via homologous recombination"/>
    <property type="evidence" value="ECO:0007669"/>
    <property type="project" value="TreeGrafter"/>
</dbReference>
<dbReference type="Proteomes" id="UP000288216">
    <property type="component" value="Unassembled WGS sequence"/>
</dbReference>
<dbReference type="InterPro" id="IPR052311">
    <property type="entry name" value="MMS22L-TONSL_complex_comp"/>
</dbReference>
<evidence type="ECO:0000256" key="3">
    <source>
        <dbReference type="ARBA" id="ARBA00023242"/>
    </source>
</evidence>
<proteinExistence type="predicted"/>
<dbReference type="OrthoDB" id="5806726at2759"/>
<comment type="caution">
    <text evidence="4">The sequence shown here is derived from an EMBL/GenBank/DDBJ whole genome shotgun (WGS) entry which is preliminary data.</text>
</comment>
<dbReference type="AlphaFoldDB" id="A0A401QJV7"/>
<evidence type="ECO:0000313" key="5">
    <source>
        <dbReference type="Proteomes" id="UP000288216"/>
    </source>
</evidence>
<dbReference type="STRING" id="75743.A0A401QJV7"/>
<name>A0A401QJV7_SCYTO</name>
<evidence type="ECO:0000313" key="4">
    <source>
        <dbReference type="EMBL" id="GCB85598.1"/>
    </source>
</evidence>
<evidence type="ECO:0000256" key="1">
    <source>
        <dbReference type="ARBA" id="ARBA00004123"/>
    </source>
</evidence>
<comment type="subcellular location">
    <subcellularLocation>
        <location evidence="1">Nucleus</location>
    </subcellularLocation>
</comment>
<keyword evidence="5" id="KW-1185">Reference proteome</keyword>
<dbReference type="GO" id="GO:0043596">
    <property type="term" value="C:nuclear replication fork"/>
    <property type="evidence" value="ECO:0007669"/>
    <property type="project" value="TreeGrafter"/>
</dbReference>
<accession>A0A401QJV7</accession>
<keyword evidence="2" id="KW-0677">Repeat</keyword>
<feature type="non-terminal residue" evidence="4">
    <location>
        <position position="1"/>
    </location>
</feature>
<dbReference type="PANTHER" id="PTHR46358:SF1">
    <property type="entry name" value="TONSOKU-LIKE PROTEIN"/>
    <property type="match status" value="1"/>
</dbReference>
<organism evidence="4 5">
    <name type="scientific">Scyliorhinus torazame</name>
    <name type="common">Cloudy catshark</name>
    <name type="synonym">Catulus torazame</name>
    <dbReference type="NCBI Taxonomy" id="75743"/>
    <lineage>
        <taxon>Eukaryota</taxon>
        <taxon>Metazoa</taxon>
        <taxon>Chordata</taxon>
        <taxon>Craniata</taxon>
        <taxon>Vertebrata</taxon>
        <taxon>Chondrichthyes</taxon>
        <taxon>Elasmobranchii</taxon>
        <taxon>Galeomorphii</taxon>
        <taxon>Galeoidea</taxon>
        <taxon>Carcharhiniformes</taxon>
        <taxon>Scyliorhinidae</taxon>
        <taxon>Scyliorhinus</taxon>
    </lineage>
</organism>
<dbReference type="EMBL" id="BFAA01175998">
    <property type="protein sequence ID" value="GCB85598.1"/>
    <property type="molecule type" value="Genomic_DNA"/>
</dbReference>
<sequence length="43" mass="5175">KVSRHELSEMRARLYFNLGFLYDNLKDPVKCSHYIRKSVFIAE</sequence>
<gene>
    <name evidence="4" type="ORF">scyTo_0026257</name>
</gene>
<dbReference type="PANTHER" id="PTHR46358">
    <property type="entry name" value="TONSOKU-LIKE PROTEIN"/>
    <property type="match status" value="1"/>
</dbReference>
<protein>
    <submittedName>
        <fullName evidence="4">Uncharacterized protein</fullName>
    </submittedName>
</protein>
<keyword evidence="3" id="KW-0539">Nucleus</keyword>